<dbReference type="Proteomes" id="UP001375240">
    <property type="component" value="Unassembled WGS sequence"/>
</dbReference>
<sequence length="416" mass="43148">MSYQDHGMIPTEGSQYPEPVSGQRYGSRSPSVPPPPSSTPGLEVQTQDHNRYNYQSPAPTVSTSPVPPYVSPTSTYMRPDPPYVPAHEKPVGGPPIVAPYGPGPNMNGQNMAVYGMPPTPAKTICGLRRKTFFILVVVIVVLLIAGLGAGLGVALSQKNQSSSVLLTSDTTSSTSSVPGIGAGSGPTTSPSDGPGGGTIIGGSPPGPPVTSTTSGYSTPGPITIETTTSTTPFEATSTSTEPTTSPEQTTTISTTPFETTPTTTSFEYLTTTLTTTRTTTPRTTTPRTTTPRTTTPRSTTPTTTSSVFELETGYNTLTLTAASTTGILCAYLLANIAATTTVYASIDGSPNADYTAYWGLDNYPGTFTATGQPPEPTDSSVFWYFEASTNSNIDGCVTSGKDSFLLNDDGVSAYGS</sequence>
<feature type="region of interest" description="Disordered" evidence="1">
    <location>
        <begin position="167"/>
        <end position="262"/>
    </location>
</feature>
<protein>
    <submittedName>
        <fullName evidence="3">Uncharacterized protein</fullName>
    </submittedName>
</protein>
<feature type="region of interest" description="Disordered" evidence="1">
    <location>
        <begin position="275"/>
        <end position="305"/>
    </location>
</feature>
<feature type="compositionally biased region" description="Low complexity" evidence="1">
    <location>
        <begin position="209"/>
        <end position="262"/>
    </location>
</feature>
<comment type="caution">
    <text evidence="3">The sequence shown here is derived from an EMBL/GenBank/DDBJ whole genome shotgun (WGS) entry which is preliminary data.</text>
</comment>
<name>A0AAV9VD64_9PEZI</name>
<keyword evidence="2" id="KW-0812">Transmembrane</keyword>
<feature type="region of interest" description="Disordered" evidence="1">
    <location>
        <begin position="1"/>
        <end position="67"/>
    </location>
</feature>
<feature type="transmembrane region" description="Helical" evidence="2">
    <location>
        <begin position="132"/>
        <end position="155"/>
    </location>
</feature>
<accession>A0AAV9VD64</accession>
<feature type="compositionally biased region" description="Low complexity" evidence="1">
    <location>
        <begin position="167"/>
        <end position="192"/>
    </location>
</feature>
<keyword evidence="2" id="KW-1133">Transmembrane helix</keyword>
<organism evidence="3 4">
    <name type="scientific">Orbilia brochopaga</name>
    <dbReference type="NCBI Taxonomy" id="3140254"/>
    <lineage>
        <taxon>Eukaryota</taxon>
        <taxon>Fungi</taxon>
        <taxon>Dikarya</taxon>
        <taxon>Ascomycota</taxon>
        <taxon>Pezizomycotina</taxon>
        <taxon>Orbiliomycetes</taxon>
        <taxon>Orbiliales</taxon>
        <taxon>Orbiliaceae</taxon>
        <taxon>Orbilia</taxon>
    </lineage>
</organism>
<evidence type="ECO:0000313" key="4">
    <source>
        <dbReference type="Proteomes" id="UP001375240"/>
    </source>
</evidence>
<evidence type="ECO:0000256" key="2">
    <source>
        <dbReference type="SAM" id="Phobius"/>
    </source>
</evidence>
<evidence type="ECO:0000313" key="3">
    <source>
        <dbReference type="EMBL" id="KAK6358983.1"/>
    </source>
</evidence>
<keyword evidence="2" id="KW-0472">Membrane</keyword>
<dbReference type="AlphaFoldDB" id="A0AAV9VD64"/>
<dbReference type="EMBL" id="JAVHNQ010000001">
    <property type="protein sequence ID" value="KAK6358983.1"/>
    <property type="molecule type" value="Genomic_DNA"/>
</dbReference>
<evidence type="ECO:0000256" key="1">
    <source>
        <dbReference type="SAM" id="MobiDB-lite"/>
    </source>
</evidence>
<keyword evidence="4" id="KW-1185">Reference proteome</keyword>
<gene>
    <name evidence="3" type="ORF">TWF696_000155</name>
</gene>
<reference evidence="3 4" key="1">
    <citation type="submission" date="2019-10" db="EMBL/GenBank/DDBJ databases">
        <authorList>
            <person name="Palmer J.M."/>
        </authorList>
    </citation>
    <scope>NUCLEOTIDE SEQUENCE [LARGE SCALE GENOMIC DNA]</scope>
    <source>
        <strain evidence="3 4">TWF696</strain>
    </source>
</reference>
<proteinExistence type="predicted"/>